<reference evidence="1" key="2">
    <citation type="journal article" date="2015" name="Data Brief">
        <title>Shoot transcriptome of the giant reed, Arundo donax.</title>
        <authorList>
            <person name="Barrero R.A."/>
            <person name="Guerrero F.D."/>
            <person name="Moolhuijzen P."/>
            <person name="Goolsby J.A."/>
            <person name="Tidwell J."/>
            <person name="Bellgard S.E."/>
            <person name="Bellgard M.I."/>
        </authorList>
    </citation>
    <scope>NUCLEOTIDE SEQUENCE</scope>
    <source>
        <tissue evidence="1">Shoot tissue taken approximately 20 cm above the soil surface</tissue>
    </source>
</reference>
<protein>
    <submittedName>
        <fullName evidence="1">Uncharacterized protein</fullName>
    </submittedName>
</protein>
<accession>A0A0A9CI43</accession>
<dbReference type="EMBL" id="GBRH01226708">
    <property type="protein sequence ID" value="JAD71187.1"/>
    <property type="molecule type" value="Transcribed_RNA"/>
</dbReference>
<organism evidence="1">
    <name type="scientific">Arundo donax</name>
    <name type="common">Giant reed</name>
    <name type="synonym">Donax arundinaceus</name>
    <dbReference type="NCBI Taxonomy" id="35708"/>
    <lineage>
        <taxon>Eukaryota</taxon>
        <taxon>Viridiplantae</taxon>
        <taxon>Streptophyta</taxon>
        <taxon>Embryophyta</taxon>
        <taxon>Tracheophyta</taxon>
        <taxon>Spermatophyta</taxon>
        <taxon>Magnoliopsida</taxon>
        <taxon>Liliopsida</taxon>
        <taxon>Poales</taxon>
        <taxon>Poaceae</taxon>
        <taxon>PACMAD clade</taxon>
        <taxon>Arundinoideae</taxon>
        <taxon>Arundineae</taxon>
        <taxon>Arundo</taxon>
    </lineage>
</organism>
<reference evidence="1" key="1">
    <citation type="submission" date="2014-09" db="EMBL/GenBank/DDBJ databases">
        <authorList>
            <person name="Magalhaes I.L.F."/>
            <person name="Oliveira U."/>
            <person name="Santos F.R."/>
            <person name="Vidigal T.H.D.A."/>
            <person name="Brescovit A.D."/>
            <person name="Santos A.J."/>
        </authorList>
    </citation>
    <scope>NUCLEOTIDE SEQUENCE</scope>
    <source>
        <tissue evidence="1">Shoot tissue taken approximately 20 cm above the soil surface</tissue>
    </source>
</reference>
<dbReference type="AlphaFoldDB" id="A0A0A9CI43"/>
<proteinExistence type="predicted"/>
<name>A0A0A9CI43_ARUDO</name>
<evidence type="ECO:0000313" key="1">
    <source>
        <dbReference type="EMBL" id="JAD71187.1"/>
    </source>
</evidence>
<sequence>MLTKSHQMQIMSNMHLVCICKLMICSGHTICKDPTNCLQESRR</sequence>